<dbReference type="InterPro" id="IPR050991">
    <property type="entry name" value="ECM_Regulatory_Proteins"/>
</dbReference>
<accession>A0A1X7TE52</accession>
<dbReference type="AlphaFoldDB" id="A0A1X7TE52"/>
<name>A0A1X7TE52_AMPQE</name>
<keyword evidence="1" id="KW-0677">Repeat</keyword>
<dbReference type="InterPro" id="IPR003961">
    <property type="entry name" value="FN3_dom"/>
</dbReference>
<organism evidence="3">
    <name type="scientific">Amphimedon queenslandica</name>
    <name type="common">Sponge</name>
    <dbReference type="NCBI Taxonomy" id="400682"/>
    <lineage>
        <taxon>Eukaryota</taxon>
        <taxon>Metazoa</taxon>
        <taxon>Porifera</taxon>
        <taxon>Demospongiae</taxon>
        <taxon>Heteroscleromorpha</taxon>
        <taxon>Haplosclerida</taxon>
        <taxon>Niphatidae</taxon>
        <taxon>Amphimedon</taxon>
    </lineage>
</organism>
<dbReference type="PANTHER" id="PTHR46708">
    <property type="entry name" value="TENASCIN"/>
    <property type="match status" value="1"/>
</dbReference>
<evidence type="ECO:0000313" key="3">
    <source>
        <dbReference type="EnsemblMetazoa" id="Aqu2.1.12625_001"/>
    </source>
</evidence>
<evidence type="ECO:0000256" key="1">
    <source>
        <dbReference type="ARBA" id="ARBA00022737"/>
    </source>
</evidence>
<dbReference type="InParanoid" id="A0A1X7TE52"/>
<dbReference type="eggNOG" id="ENOG502SQK2">
    <property type="taxonomic scope" value="Eukaryota"/>
</dbReference>
<dbReference type="InterPro" id="IPR036116">
    <property type="entry name" value="FN3_sf"/>
</dbReference>
<dbReference type="Gene3D" id="2.60.40.10">
    <property type="entry name" value="Immunoglobulins"/>
    <property type="match status" value="2"/>
</dbReference>
<reference evidence="3" key="1">
    <citation type="submission" date="2017-05" db="UniProtKB">
        <authorList>
            <consortium name="EnsemblMetazoa"/>
        </authorList>
    </citation>
    <scope>IDENTIFICATION</scope>
</reference>
<dbReference type="SUPFAM" id="SSF49265">
    <property type="entry name" value="Fibronectin type III"/>
    <property type="match status" value="1"/>
</dbReference>
<proteinExistence type="predicted"/>
<sequence length="543" mass="59026">MTVYPQKYKLNCTKIGYYRYGISMSIGSTTLATYTRCYDSSRNCNGAVLVSSTNTVRYTVSITWDWDRRTISSGSISQSTTGNQMYQCRVADYPSSNEIRIRNVTIKVPYTAPSSLTVINKTAGTIITVSWTALDSSDADGYVVNVTSDTDTVQTVQVKGSSNNITTLNGLSALTTYSITVRPYQQLLGPASTTISVFTHCQHKGIYLAHNGNCYPNGSYFWDSRVNERAKVISCVLPGTILTTGQWVRVADPDDPVYCNSNSASDPFRCTSIASPATLSLYLAQSLPAAQAGWYKCCLPTDCSDPNTNIIFANIFRFAEIESFTVADLPSDMTVYPQKYKLNCIKIGFYRYGINMRIDSTALASYTNCDDRSSNSPCPGTVLVSKSNTVRYTVDITAWDGMIVSSGSISQSTTGDQMYQCRVADHPGANEIRIRDVIIKVPDTAPSSLTEVNKTANTITVSWTALDSSDADGYVVNVTSDTDTVQTVQVKGSSNNTITLNGLNTETTYSITVRAYQQLLGPASSAISVRTLSGTLGTVSTKM</sequence>
<dbReference type="SMART" id="SM00060">
    <property type="entry name" value="FN3"/>
    <property type="match status" value="2"/>
</dbReference>
<feature type="domain" description="Fibronectin type-III" evidence="2">
    <location>
        <begin position="445"/>
        <end position="534"/>
    </location>
</feature>
<dbReference type="InterPro" id="IPR013783">
    <property type="entry name" value="Ig-like_fold"/>
</dbReference>
<evidence type="ECO:0000259" key="2">
    <source>
        <dbReference type="PROSITE" id="PS50853"/>
    </source>
</evidence>
<dbReference type="CDD" id="cd00063">
    <property type="entry name" value="FN3"/>
    <property type="match status" value="2"/>
</dbReference>
<feature type="domain" description="Fibronectin type-III" evidence="2">
    <location>
        <begin position="112"/>
        <end position="204"/>
    </location>
</feature>
<dbReference type="EnsemblMetazoa" id="Aqu2.1.12625_001">
    <property type="protein sequence ID" value="Aqu2.1.12625_001"/>
    <property type="gene ID" value="Aqu2.1.12625"/>
</dbReference>
<dbReference type="Pfam" id="PF00041">
    <property type="entry name" value="fn3"/>
    <property type="match status" value="2"/>
</dbReference>
<protein>
    <recommendedName>
        <fullName evidence="2">Fibronectin type-III domain-containing protein</fullName>
    </recommendedName>
</protein>
<dbReference type="PROSITE" id="PS50853">
    <property type="entry name" value="FN3"/>
    <property type="match status" value="2"/>
</dbReference>
<dbReference type="PANTHER" id="PTHR46708:SF2">
    <property type="entry name" value="FIBRONECTIN TYPE-III DOMAIN-CONTAINING PROTEIN"/>
    <property type="match status" value="1"/>
</dbReference>